<dbReference type="Pfam" id="PF08818">
    <property type="entry name" value="DUF1801"/>
    <property type="match status" value="1"/>
</dbReference>
<accession>A0ABS8JDS8</accession>
<evidence type="ECO:0000313" key="2">
    <source>
        <dbReference type="EMBL" id="MCC8361762.1"/>
    </source>
</evidence>
<dbReference type="EMBL" id="JAJGAK010000001">
    <property type="protein sequence ID" value="MCC8361762.1"/>
    <property type="molecule type" value="Genomic_DNA"/>
</dbReference>
<dbReference type="SUPFAM" id="SSF159888">
    <property type="entry name" value="YdhG-like"/>
    <property type="match status" value="1"/>
</dbReference>
<gene>
    <name evidence="2" type="ORF">LK996_01525</name>
</gene>
<evidence type="ECO:0000259" key="1">
    <source>
        <dbReference type="Pfam" id="PF08818"/>
    </source>
</evidence>
<protein>
    <submittedName>
        <fullName evidence="2">DUF1801 domain-containing protein</fullName>
    </submittedName>
</protein>
<evidence type="ECO:0000313" key="3">
    <source>
        <dbReference type="Proteomes" id="UP001165293"/>
    </source>
</evidence>
<reference evidence="2" key="1">
    <citation type="submission" date="2021-10" db="EMBL/GenBank/DDBJ databases">
        <authorList>
            <person name="Lyu M."/>
            <person name="Wang X."/>
            <person name="Meng X."/>
            <person name="Xu K."/>
        </authorList>
    </citation>
    <scope>NUCLEOTIDE SEQUENCE</scope>
    <source>
        <strain evidence="2">A6</strain>
    </source>
</reference>
<dbReference type="RefSeq" id="WP_230525412.1">
    <property type="nucleotide sequence ID" value="NZ_JAJGAK010000001.1"/>
</dbReference>
<keyword evidence="3" id="KW-1185">Reference proteome</keyword>
<proteinExistence type="predicted"/>
<dbReference type="InterPro" id="IPR014922">
    <property type="entry name" value="YdhG-like"/>
</dbReference>
<organism evidence="2 3">
    <name type="scientific">Noviluteimonas lactosilytica</name>
    <dbReference type="NCBI Taxonomy" id="2888523"/>
    <lineage>
        <taxon>Bacteria</taxon>
        <taxon>Pseudomonadati</taxon>
        <taxon>Pseudomonadota</taxon>
        <taxon>Gammaproteobacteria</taxon>
        <taxon>Lysobacterales</taxon>
        <taxon>Lysobacteraceae</taxon>
        <taxon>Noviluteimonas</taxon>
    </lineage>
</organism>
<comment type="caution">
    <text evidence="2">The sequence shown here is derived from an EMBL/GenBank/DDBJ whole genome shotgun (WGS) entry which is preliminary data.</text>
</comment>
<feature type="domain" description="YdhG-like" evidence="1">
    <location>
        <begin position="23"/>
        <end position="116"/>
    </location>
</feature>
<sequence length="129" mass="14435">MAMKKTVPAESPDAYVQAIAGWRRTLVDTLRKSVLAAGKVEERIKWGHLVYFHEGPVLLIRAEDARVLFGFWRGKRLRDLDERMKAGGKYEMATIDLREGDEITAAQAKKLAKAAIALNVELGDPTRLS</sequence>
<name>A0ABS8JDS8_9GAMM</name>
<dbReference type="Proteomes" id="UP001165293">
    <property type="component" value="Unassembled WGS sequence"/>
</dbReference>
<dbReference type="Gene3D" id="3.90.1150.200">
    <property type="match status" value="1"/>
</dbReference>